<sequence>MAEVLDEAEAFIHATETCSVSKDSKTGETGTRFDWERPFPMKSSIEIRDPKLFCQFHEELGHDTRDYRSLKRALGGLAAKGHLKSYLQKSTRGTWKNFYKENNSPTPAIDGNQTDGGFAAVISRGPTLGGPTIRGHKDYARRLGQVMLSGKSHMDPFLKVEICESDQGKIATPHDDPLVIEVKFSNLRVHQRLVDNGSSSEL</sequence>
<gene>
    <name evidence="2" type="primary">LOC110788827</name>
</gene>
<organism evidence="1 2">
    <name type="scientific">Spinacia oleracea</name>
    <name type="common">Spinach</name>
    <dbReference type="NCBI Taxonomy" id="3562"/>
    <lineage>
        <taxon>Eukaryota</taxon>
        <taxon>Viridiplantae</taxon>
        <taxon>Streptophyta</taxon>
        <taxon>Embryophyta</taxon>
        <taxon>Tracheophyta</taxon>
        <taxon>Spermatophyta</taxon>
        <taxon>Magnoliopsida</taxon>
        <taxon>eudicotyledons</taxon>
        <taxon>Gunneridae</taxon>
        <taxon>Pentapetalae</taxon>
        <taxon>Caryophyllales</taxon>
        <taxon>Chenopodiaceae</taxon>
        <taxon>Chenopodioideae</taxon>
        <taxon>Anserineae</taxon>
        <taxon>Spinacia</taxon>
    </lineage>
</organism>
<dbReference type="Proteomes" id="UP000813463">
    <property type="component" value="Chromosome 3"/>
</dbReference>
<name>A0A9R0IGZ3_SPIOL</name>
<dbReference type="AlphaFoldDB" id="A0A9R0IGZ3"/>
<reference evidence="2" key="2">
    <citation type="submission" date="2025-08" db="UniProtKB">
        <authorList>
            <consortium name="RefSeq"/>
        </authorList>
    </citation>
    <scope>IDENTIFICATION</scope>
    <source>
        <tissue evidence="2">Leaf</tissue>
    </source>
</reference>
<protein>
    <submittedName>
        <fullName evidence="2">Uncharacterized protein</fullName>
    </submittedName>
</protein>
<dbReference type="OrthoDB" id="1752268at2759"/>
<evidence type="ECO:0000313" key="2">
    <source>
        <dbReference type="RefSeq" id="XP_021849156.1"/>
    </source>
</evidence>
<proteinExistence type="predicted"/>
<dbReference type="KEGG" id="soe:110788827"/>
<dbReference type="RefSeq" id="XP_021849156.1">
    <property type="nucleotide sequence ID" value="XM_021993464.1"/>
</dbReference>
<dbReference type="GeneID" id="110788827"/>
<reference evidence="1" key="1">
    <citation type="journal article" date="2021" name="Nat. Commun.">
        <title>Genomic analyses provide insights into spinach domestication and the genetic basis of agronomic traits.</title>
        <authorList>
            <person name="Cai X."/>
            <person name="Sun X."/>
            <person name="Xu C."/>
            <person name="Sun H."/>
            <person name="Wang X."/>
            <person name="Ge C."/>
            <person name="Zhang Z."/>
            <person name="Wang Q."/>
            <person name="Fei Z."/>
            <person name="Jiao C."/>
            <person name="Wang Q."/>
        </authorList>
    </citation>
    <scope>NUCLEOTIDE SEQUENCE [LARGE SCALE GENOMIC DNA]</scope>
    <source>
        <strain evidence="1">cv. Varoflay</strain>
    </source>
</reference>
<keyword evidence="1" id="KW-1185">Reference proteome</keyword>
<accession>A0A9R0IGZ3</accession>
<evidence type="ECO:0000313" key="1">
    <source>
        <dbReference type="Proteomes" id="UP000813463"/>
    </source>
</evidence>